<evidence type="ECO:0000313" key="4">
    <source>
        <dbReference type="Proteomes" id="UP001519307"/>
    </source>
</evidence>
<accession>A0ABS4KN33</accession>
<protein>
    <submittedName>
        <fullName evidence="3">Uncharacterized protein YlxW (UPF0749 family)</fullName>
    </submittedName>
</protein>
<dbReference type="PANTHER" id="PTHR37313">
    <property type="entry name" value="UPF0749 PROTEIN RV1825"/>
    <property type="match status" value="1"/>
</dbReference>
<name>A0ABS4KN33_9CLOT</name>
<keyword evidence="2" id="KW-0812">Transmembrane</keyword>
<keyword evidence="4" id="KW-1185">Reference proteome</keyword>
<comment type="caution">
    <text evidence="3">The sequence shown here is derived from an EMBL/GenBank/DDBJ whole genome shotgun (WGS) entry which is preliminary data.</text>
</comment>
<dbReference type="Pfam" id="PF05949">
    <property type="entry name" value="DUF881"/>
    <property type="match status" value="1"/>
</dbReference>
<dbReference type="PANTHER" id="PTHR37313:SF2">
    <property type="entry name" value="UPF0749 PROTEIN YLXX"/>
    <property type="match status" value="1"/>
</dbReference>
<dbReference type="Gene3D" id="3.30.70.1880">
    <property type="entry name" value="Protein of unknown function DUF881"/>
    <property type="match status" value="1"/>
</dbReference>
<gene>
    <name evidence="3" type="ORF">J2Z42_000104</name>
</gene>
<dbReference type="InterPro" id="IPR010273">
    <property type="entry name" value="DUF881"/>
</dbReference>
<evidence type="ECO:0000313" key="3">
    <source>
        <dbReference type="EMBL" id="MBP2031439.1"/>
    </source>
</evidence>
<evidence type="ECO:0000256" key="1">
    <source>
        <dbReference type="ARBA" id="ARBA00009108"/>
    </source>
</evidence>
<sequence>MRGNEGNIFVFISSLIIGILISTNIVIPKKEGSSKSVFLSSQQYQDAYNSRNKLRSDILGYIREYDEISGKIQKYEKDDNDKLKMKNNINEELEQDKMILGEDAVEGQGVEIEINDGSTNDKMSLFEEQMRIVHNTDIIEVINDLKNAGAEAISINGNRIIDRSEIYCSGPFLRINGIKIAAPFLIYAIGNKSVLHNYMMSNENYLKIMITRGIYVKLSELNKVIIPAYNGTYNIEFMKKD</sequence>
<comment type="similarity">
    <text evidence="1">Belongs to the UPF0749 family.</text>
</comment>
<proteinExistence type="inferred from homology"/>
<keyword evidence="2" id="KW-0472">Membrane</keyword>
<dbReference type="EMBL" id="JAGGLM010000001">
    <property type="protein sequence ID" value="MBP2031439.1"/>
    <property type="molecule type" value="Genomic_DNA"/>
</dbReference>
<dbReference type="RefSeq" id="WP_209700406.1">
    <property type="nucleotide sequence ID" value="NZ_JAGGLM010000001.1"/>
</dbReference>
<reference evidence="3 4" key="1">
    <citation type="submission" date="2021-03" db="EMBL/GenBank/DDBJ databases">
        <title>Genomic Encyclopedia of Type Strains, Phase IV (KMG-IV): sequencing the most valuable type-strain genomes for metagenomic binning, comparative biology and taxonomic classification.</title>
        <authorList>
            <person name="Goeker M."/>
        </authorList>
    </citation>
    <scope>NUCLEOTIDE SEQUENCE [LARGE SCALE GENOMIC DNA]</scope>
    <source>
        <strain evidence="3 4">DSM 28783</strain>
    </source>
</reference>
<feature type="transmembrane region" description="Helical" evidence="2">
    <location>
        <begin position="6"/>
        <end position="27"/>
    </location>
</feature>
<evidence type="ECO:0000256" key="2">
    <source>
        <dbReference type="SAM" id="Phobius"/>
    </source>
</evidence>
<keyword evidence="2" id="KW-1133">Transmembrane helix</keyword>
<dbReference type="Proteomes" id="UP001519307">
    <property type="component" value="Unassembled WGS sequence"/>
</dbReference>
<organism evidence="3 4">
    <name type="scientific">Clostridium algifaecis</name>
    <dbReference type="NCBI Taxonomy" id="1472040"/>
    <lineage>
        <taxon>Bacteria</taxon>
        <taxon>Bacillati</taxon>
        <taxon>Bacillota</taxon>
        <taxon>Clostridia</taxon>
        <taxon>Eubacteriales</taxon>
        <taxon>Clostridiaceae</taxon>
        <taxon>Clostridium</taxon>
    </lineage>
</organism>